<gene>
    <name evidence="4" type="primary">rpmI</name>
    <name evidence="6" type="ORF">XD93_1178</name>
</gene>
<evidence type="ECO:0000256" key="2">
    <source>
        <dbReference type="ARBA" id="ARBA00022980"/>
    </source>
</evidence>
<feature type="region of interest" description="Disordered" evidence="5">
    <location>
        <begin position="1"/>
        <end position="70"/>
    </location>
</feature>
<dbReference type="Gene3D" id="4.10.410.60">
    <property type="match status" value="1"/>
</dbReference>
<dbReference type="InterPro" id="IPR021137">
    <property type="entry name" value="Ribosomal_bL35-like"/>
</dbReference>
<proteinExistence type="inferred from homology"/>
<dbReference type="HAMAP" id="MF_00514">
    <property type="entry name" value="Ribosomal_bL35"/>
    <property type="match status" value="1"/>
</dbReference>
<dbReference type="SUPFAM" id="SSF143034">
    <property type="entry name" value="L35p-like"/>
    <property type="match status" value="1"/>
</dbReference>
<dbReference type="GO" id="GO:0005840">
    <property type="term" value="C:ribosome"/>
    <property type="evidence" value="ECO:0007669"/>
    <property type="project" value="UniProtKB-KW"/>
</dbReference>
<comment type="similarity">
    <text evidence="1 4">Belongs to the bacterial ribosomal protein bL35 family.</text>
</comment>
<dbReference type="EMBL" id="LGGO01000233">
    <property type="protein sequence ID" value="KUK75955.1"/>
    <property type="molecule type" value="Genomic_DNA"/>
</dbReference>
<evidence type="ECO:0000256" key="3">
    <source>
        <dbReference type="ARBA" id="ARBA00023274"/>
    </source>
</evidence>
<feature type="compositionally biased region" description="Basic residues" evidence="5">
    <location>
        <begin position="1"/>
        <end position="26"/>
    </location>
</feature>
<name>A0A117LZG7_9BACT</name>
<protein>
    <recommendedName>
        <fullName evidence="4">Large ribosomal subunit protein bL35</fullName>
    </recommendedName>
</protein>
<dbReference type="GO" id="GO:0006412">
    <property type="term" value="P:translation"/>
    <property type="evidence" value="ECO:0007669"/>
    <property type="project" value="UniProtKB-UniRule"/>
</dbReference>
<dbReference type="GO" id="GO:1990904">
    <property type="term" value="C:ribonucleoprotein complex"/>
    <property type="evidence" value="ECO:0007669"/>
    <property type="project" value="UniProtKB-KW"/>
</dbReference>
<keyword evidence="3 4" id="KW-0687">Ribonucleoprotein</keyword>
<dbReference type="AlphaFoldDB" id="A0A117LZG7"/>
<evidence type="ECO:0000256" key="1">
    <source>
        <dbReference type="ARBA" id="ARBA00006598"/>
    </source>
</evidence>
<dbReference type="GO" id="GO:0003735">
    <property type="term" value="F:structural constituent of ribosome"/>
    <property type="evidence" value="ECO:0007669"/>
    <property type="project" value="InterPro"/>
</dbReference>
<comment type="caution">
    <text evidence="6">The sequence shown here is derived from an EMBL/GenBank/DDBJ whole genome shotgun (WGS) entry which is preliminary data.</text>
</comment>
<sequence length="70" mass="8128">MAKQKTNKTAKKRVKVTNPKGNRKPKLLYTKSHQNHLRTKRSSRAKRRQAGPKVVDSSNEKSLYRKIVNL</sequence>
<evidence type="ECO:0000256" key="5">
    <source>
        <dbReference type="SAM" id="MobiDB-lite"/>
    </source>
</evidence>
<dbReference type="Pfam" id="PF01632">
    <property type="entry name" value="Ribosomal_L35p"/>
    <property type="match status" value="1"/>
</dbReference>
<reference evidence="7" key="1">
    <citation type="journal article" date="2015" name="MBio">
        <title>Genome-Resolved Metagenomic Analysis Reveals Roles for Candidate Phyla and Other Microbial Community Members in Biogeochemical Transformations in Oil Reservoirs.</title>
        <authorList>
            <person name="Hu P."/>
            <person name="Tom L."/>
            <person name="Singh A."/>
            <person name="Thomas B.C."/>
            <person name="Baker B.J."/>
            <person name="Piceno Y.M."/>
            <person name="Andersen G.L."/>
            <person name="Banfield J.F."/>
        </authorList>
    </citation>
    <scope>NUCLEOTIDE SEQUENCE [LARGE SCALE GENOMIC DNA]</scope>
</reference>
<dbReference type="Proteomes" id="UP000053904">
    <property type="component" value="Unassembled WGS sequence"/>
</dbReference>
<accession>A0A117LZG7</accession>
<organism evidence="6 7">
    <name type="scientific">candidate division WS6 bacterium 34_10</name>
    <dbReference type="NCBI Taxonomy" id="1641389"/>
    <lineage>
        <taxon>Bacteria</taxon>
        <taxon>Candidatus Dojkabacteria</taxon>
    </lineage>
</organism>
<evidence type="ECO:0000313" key="7">
    <source>
        <dbReference type="Proteomes" id="UP000053904"/>
    </source>
</evidence>
<keyword evidence="2 4" id="KW-0689">Ribosomal protein</keyword>
<feature type="compositionally biased region" description="Basic residues" evidence="5">
    <location>
        <begin position="33"/>
        <end position="50"/>
    </location>
</feature>
<dbReference type="InterPro" id="IPR001706">
    <property type="entry name" value="Ribosomal_bL35"/>
</dbReference>
<dbReference type="InterPro" id="IPR037229">
    <property type="entry name" value="Ribosomal_bL35_sf"/>
</dbReference>
<evidence type="ECO:0000256" key="4">
    <source>
        <dbReference type="HAMAP-Rule" id="MF_00514"/>
    </source>
</evidence>
<evidence type="ECO:0000313" key="6">
    <source>
        <dbReference type="EMBL" id="KUK75955.1"/>
    </source>
</evidence>